<evidence type="ECO:0000313" key="2">
    <source>
        <dbReference type="Proteomes" id="UP000225045"/>
    </source>
</evidence>
<evidence type="ECO:0000313" key="1">
    <source>
        <dbReference type="EMBL" id="ALY10797.1"/>
    </source>
</evidence>
<accession>A0A0U4B7S2</accession>
<sequence>MGRTPLGAATKDQVAGTRVTAIEKKALEAKFGTASKALRYFIDKFLEEEMQK</sequence>
<protein>
    <submittedName>
        <fullName evidence="1">Uncharacterized protein</fullName>
    </submittedName>
</protein>
<dbReference type="EMBL" id="KU160673">
    <property type="protein sequence ID" value="ALY10797.1"/>
    <property type="molecule type" value="Genomic_DNA"/>
</dbReference>
<reference evidence="1 2" key="1">
    <citation type="submission" date="2015-11" db="EMBL/GenBank/DDBJ databases">
        <authorList>
            <person name="Menninger J.E."/>
            <person name="Lamey M.E."/>
            <person name="Lindemann J.M."/>
            <person name="Martynyuk T."/>
            <person name="Mele F.E."/>
            <person name="Nabua C.T."/>
            <person name="Napoli C.K."/>
            <person name="Santiago L.M."/>
            <person name="Sweetman A.T."/>
            <person name="Weinstein J.L."/>
            <person name="Barrett N.A."/>
            <person name="Buerkert T.R."/>
            <person name="Cautela J.A."/>
            <person name="Egan M.S."/>
            <person name="Erb J.E."/>
            <person name="Garrigan K.E."/>
            <person name="Hagan D.J."/>
            <person name="Hartwell M.C."/>
            <person name="Hyduchak K.M."/>
            <person name="Jacob A.E."/>
            <person name="DeNigris D.M."/>
            <person name="London S.C."/>
            <person name="King-Smith C."/>
            <person name="Lee-Soety J.Y."/>
            <person name="Bradley K.W."/>
            <person name="Asai D.J."/>
            <person name="Bowman C.A."/>
            <person name="Russell D.A."/>
            <person name="Pope W.H."/>
            <person name="Jacobs-Sera D."/>
            <person name="Hendrix R.W."/>
            <person name="Hatfull G.F."/>
        </authorList>
    </citation>
    <scope>NUCLEOTIDE SEQUENCE [LARGE SCALE GENOMIC DNA]</scope>
</reference>
<proteinExistence type="predicted"/>
<gene>
    <name evidence="1" type="primary">10</name>
    <name evidence="1" type="ORF">WILDE_10</name>
</gene>
<organism evidence="1 2">
    <name type="scientific">Arthrobacter phage Wilde</name>
    <dbReference type="NCBI Taxonomy" id="1772323"/>
    <lineage>
        <taxon>Viruses</taxon>
        <taxon>Duplodnaviria</taxon>
        <taxon>Heunggongvirae</taxon>
        <taxon>Uroviricota</taxon>
        <taxon>Caudoviricetes</taxon>
        <taxon>Tankvirus</taxon>
        <taxon>Tankvirus tank</taxon>
    </lineage>
</organism>
<name>A0A0U4B7S2_9CAUD</name>
<dbReference type="Proteomes" id="UP000225045">
    <property type="component" value="Segment"/>
</dbReference>